<keyword evidence="1" id="KW-1133">Transmembrane helix</keyword>
<dbReference type="AlphaFoldDB" id="A0A2V1DJP1"/>
<dbReference type="EMBL" id="KZ805427">
    <property type="protein sequence ID" value="PVH97843.1"/>
    <property type="molecule type" value="Genomic_DNA"/>
</dbReference>
<dbReference type="Proteomes" id="UP000244855">
    <property type="component" value="Unassembled WGS sequence"/>
</dbReference>
<gene>
    <name evidence="2" type="ORF">DM02DRAFT_65818</name>
</gene>
<protein>
    <submittedName>
        <fullName evidence="2">Uncharacterized protein</fullName>
    </submittedName>
</protein>
<evidence type="ECO:0000313" key="2">
    <source>
        <dbReference type="EMBL" id="PVH97843.1"/>
    </source>
</evidence>
<evidence type="ECO:0000256" key="1">
    <source>
        <dbReference type="SAM" id="Phobius"/>
    </source>
</evidence>
<sequence length="201" mass="23266">MNVPSSYTMSSSLAEIIMKLKWLRQPPNRNPQHQIVAVLFDHAIDHMQLPLSVRLTFLVGAFGCCPVSSLSVTMCVCVIGRHDRPQVYTPSILVKLIPRLHLRVIRFCRSLPFSRSKKARGLLPDAAELASSFRFRHRHHRTCLAVPKYHIDKEVIIRSTHRDSYHCDFYYLFNLIPPPLCRVPRILKLRKRQHSPRGLKA</sequence>
<accession>A0A2V1DJP1</accession>
<keyword evidence="1" id="KW-0472">Membrane</keyword>
<reference evidence="2 3" key="1">
    <citation type="journal article" date="2018" name="Sci. Rep.">
        <title>Comparative genomics provides insights into the lifestyle and reveals functional heterogeneity of dark septate endophytic fungi.</title>
        <authorList>
            <person name="Knapp D.G."/>
            <person name="Nemeth J.B."/>
            <person name="Barry K."/>
            <person name="Hainaut M."/>
            <person name="Henrissat B."/>
            <person name="Johnson J."/>
            <person name="Kuo A."/>
            <person name="Lim J.H.P."/>
            <person name="Lipzen A."/>
            <person name="Nolan M."/>
            <person name="Ohm R.A."/>
            <person name="Tamas L."/>
            <person name="Grigoriev I.V."/>
            <person name="Spatafora J.W."/>
            <person name="Nagy L.G."/>
            <person name="Kovacs G.M."/>
        </authorList>
    </citation>
    <scope>NUCLEOTIDE SEQUENCE [LARGE SCALE GENOMIC DNA]</scope>
    <source>
        <strain evidence="2 3">DSE2036</strain>
    </source>
</reference>
<name>A0A2V1DJP1_9PLEO</name>
<keyword evidence="1" id="KW-0812">Transmembrane</keyword>
<proteinExistence type="predicted"/>
<organism evidence="2 3">
    <name type="scientific">Periconia macrospinosa</name>
    <dbReference type="NCBI Taxonomy" id="97972"/>
    <lineage>
        <taxon>Eukaryota</taxon>
        <taxon>Fungi</taxon>
        <taxon>Dikarya</taxon>
        <taxon>Ascomycota</taxon>
        <taxon>Pezizomycotina</taxon>
        <taxon>Dothideomycetes</taxon>
        <taxon>Pleosporomycetidae</taxon>
        <taxon>Pleosporales</taxon>
        <taxon>Massarineae</taxon>
        <taxon>Periconiaceae</taxon>
        <taxon>Periconia</taxon>
    </lineage>
</organism>
<evidence type="ECO:0000313" key="3">
    <source>
        <dbReference type="Proteomes" id="UP000244855"/>
    </source>
</evidence>
<keyword evidence="3" id="KW-1185">Reference proteome</keyword>
<feature type="transmembrane region" description="Helical" evidence="1">
    <location>
        <begin position="55"/>
        <end position="79"/>
    </location>
</feature>